<dbReference type="SUPFAM" id="SSF63520">
    <property type="entry name" value="PTS-regulatory domain, PRD"/>
    <property type="match status" value="2"/>
</dbReference>
<feature type="domain" description="PRD" evidence="2">
    <location>
        <begin position="170"/>
        <end position="280"/>
    </location>
</feature>
<dbReference type="Pfam" id="PF00874">
    <property type="entry name" value="PRD"/>
    <property type="match status" value="2"/>
</dbReference>
<dbReference type="InterPro" id="IPR036634">
    <property type="entry name" value="PRD_sf"/>
</dbReference>
<dbReference type="RefSeq" id="WP_086984945.1">
    <property type="nucleotide sequence ID" value="NZ_FJNA01000001.1"/>
</dbReference>
<evidence type="ECO:0000313" key="4">
    <source>
        <dbReference type="Proteomes" id="UP000199042"/>
    </source>
</evidence>
<dbReference type="PANTHER" id="PTHR30185:SF15">
    <property type="entry name" value="CRYPTIC BETA-GLUCOSIDE BGL OPERON ANTITERMINATOR"/>
    <property type="match status" value="1"/>
</dbReference>
<evidence type="ECO:0000313" key="3">
    <source>
        <dbReference type="EMBL" id="SDZ87233.1"/>
    </source>
</evidence>
<feature type="domain" description="PRD" evidence="2">
    <location>
        <begin position="64"/>
        <end position="169"/>
    </location>
</feature>
<sequence>MKIKQILNNNAVLVKKGTNELIVLANGIGFKRKIGQFVNEEEVDKIFVLDTHEMVEHFSYLLGNIPPEHIYMIDEIVEYATRNHKMIINDYIYLTLIDHIEFAIKRSKDGYFLKSPLAWEIKKFYKKEYDIGLNALKIIQSKTGITLNDDEAVSIALHFVNIQTNKQDMETTLAITEMVQDILNIVKYQYKITLDENSMNYARFITHLQYFAQRIVSHDLHEQQENELYMQVKTLYPEAFQCVQKIKVYIYNKHQVLMSNDEDVYLTLHVMRVTQRQDTRR</sequence>
<protein>
    <submittedName>
        <fullName evidence="3">Transcriptional antiterminator, BglG family</fullName>
    </submittedName>
</protein>
<dbReference type="Gene3D" id="2.30.24.10">
    <property type="entry name" value="CAT RNA-binding domain"/>
    <property type="match status" value="1"/>
</dbReference>
<evidence type="ECO:0000259" key="2">
    <source>
        <dbReference type="PROSITE" id="PS51372"/>
    </source>
</evidence>
<dbReference type="Pfam" id="PF03123">
    <property type="entry name" value="CAT_RBD"/>
    <property type="match status" value="1"/>
</dbReference>
<dbReference type="Proteomes" id="UP000199042">
    <property type="component" value="Unassembled WGS sequence"/>
</dbReference>
<dbReference type="PROSITE" id="PS51372">
    <property type="entry name" value="PRD_2"/>
    <property type="match status" value="2"/>
</dbReference>
<dbReference type="NCBIfam" id="NF046042">
    <property type="entry name" value="LicT"/>
    <property type="match status" value="1"/>
</dbReference>
<dbReference type="GO" id="GO:0006355">
    <property type="term" value="P:regulation of DNA-templated transcription"/>
    <property type="evidence" value="ECO:0007669"/>
    <property type="project" value="InterPro"/>
</dbReference>
<keyword evidence="4" id="KW-1185">Reference proteome</keyword>
<dbReference type="EMBL" id="FNQH01000001">
    <property type="protein sequence ID" value="SDZ87233.1"/>
    <property type="molecule type" value="Genomic_DNA"/>
</dbReference>
<proteinExistence type="predicted"/>
<name>A0AB37ZWN9_9LACT</name>
<dbReference type="InterPro" id="IPR050661">
    <property type="entry name" value="BglG_antiterminators"/>
</dbReference>
<dbReference type="InterPro" id="IPR004341">
    <property type="entry name" value="CAT_RNA-bd_dom"/>
</dbReference>
<dbReference type="SUPFAM" id="SSF50151">
    <property type="entry name" value="SacY-like RNA-binding domain"/>
    <property type="match status" value="1"/>
</dbReference>
<dbReference type="PANTHER" id="PTHR30185">
    <property type="entry name" value="CRYPTIC BETA-GLUCOSIDE BGL OPERON ANTITERMINATOR"/>
    <property type="match status" value="1"/>
</dbReference>
<accession>A0AB37ZWN9</accession>
<dbReference type="InterPro" id="IPR011608">
    <property type="entry name" value="PRD"/>
</dbReference>
<comment type="caution">
    <text evidence="3">The sequence shown here is derived from an EMBL/GenBank/DDBJ whole genome shotgun (WGS) entry which is preliminary data.</text>
</comment>
<keyword evidence="1" id="KW-0677">Repeat</keyword>
<reference evidence="3 4" key="1">
    <citation type="submission" date="2016-10" db="EMBL/GenBank/DDBJ databases">
        <authorList>
            <person name="Varghese N."/>
            <person name="Submissions S."/>
        </authorList>
    </citation>
    <scope>NUCLEOTIDE SEQUENCE [LARGE SCALE GENOMIC DNA]</scope>
    <source>
        <strain evidence="3 4">DSM 14526</strain>
    </source>
</reference>
<dbReference type="Gene3D" id="1.10.1790.10">
    <property type="entry name" value="PRD domain"/>
    <property type="match status" value="2"/>
</dbReference>
<dbReference type="InterPro" id="IPR036650">
    <property type="entry name" value="CAT_RNA-bd_dom_sf"/>
</dbReference>
<dbReference type="SMART" id="SM01061">
    <property type="entry name" value="CAT_RBD"/>
    <property type="match status" value="1"/>
</dbReference>
<organism evidence="3 4">
    <name type="scientific">Trichococcus collinsii</name>
    <dbReference type="NCBI Taxonomy" id="157076"/>
    <lineage>
        <taxon>Bacteria</taxon>
        <taxon>Bacillati</taxon>
        <taxon>Bacillota</taxon>
        <taxon>Bacilli</taxon>
        <taxon>Lactobacillales</taxon>
        <taxon>Carnobacteriaceae</taxon>
        <taxon>Trichococcus</taxon>
    </lineage>
</organism>
<evidence type="ECO:0000256" key="1">
    <source>
        <dbReference type="ARBA" id="ARBA00022737"/>
    </source>
</evidence>
<dbReference type="GO" id="GO:0003723">
    <property type="term" value="F:RNA binding"/>
    <property type="evidence" value="ECO:0007669"/>
    <property type="project" value="InterPro"/>
</dbReference>
<gene>
    <name evidence="3" type="ORF">SAMN04488525_101464</name>
</gene>
<dbReference type="AlphaFoldDB" id="A0AB37ZWN9"/>